<dbReference type="EMBL" id="WMIF01000015">
    <property type="protein sequence ID" value="MTH35230.1"/>
    <property type="molecule type" value="Genomic_DNA"/>
</dbReference>
<proteinExistence type="inferred from homology"/>
<dbReference type="AlphaFoldDB" id="A0A844H718"/>
<dbReference type="InterPro" id="IPR050166">
    <property type="entry name" value="ABC_transporter_ATP-bind"/>
</dbReference>
<dbReference type="InterPro" id="IPR027417">
    <property type="entry name" value="P-loop_NTPase"/>
</dbReference>
<protein>
    <submittedName>
        <fullName evidence="6">ATP-binding cassette domain-containing protein</fullName>
    </submittedName>
</protein>
<comment type="caution">
    <text evidence="6">The sequence shown here is derived from an EMBL/GenBank/DDBJ whole genome shotgun (WGS) entry which is preliminary data.</text>
</comment>
<dbReference type="InterPro" id="IPR003439">
    <property type="entry name" value="ABC_transporter-like_ATP-bd"/>
</dbReference>
<feature type="domain" description="ABC transporter" evidence="5">
    <location>
        <begin position="9"/>
        <end position="239"/>
    </location>
</feature>
<dbReference type="InterPro" id="IPR003593">
    <property type="entry name" value="AAA+_ATPase"/>
</dbReference>
<comment type="similarity">
    <text evidence="1">Belongs to the ABC transporter superfamily.</text>
</comment>
<dbReference type="Gene3D" id="3.40.50.300">
    <property type="entry name" value="P-loop containing nucleotide triphosphate hydrolases"/>
    <property type="match status" value="1"/>
</dbReference>
<evidence type="ECO:0000313" key="6">
    <source>
        <dbReference type="EMBL" id="MTH35230.1"/>
    </source>
</evidence>
<name>A0A844H718_9RHOB</name>
<dbReference type="PANTHER" id="PTHR42788">
    <property type="entry name" value="TAURINE IMPORT ATP-BINDING PROTEIN-RELATED"/>
    <property type="match status" value="1"/>
</dbReference>
<evidence type="ECO:0000256" key="3">
    <source>
        <dbReference type="ARBA" id="ARBA00022741"/>
    </source>
</evidence>
<dbReference type="GO" id="GO:0016887">
    <property type="term" value="F:ATP hydrolysis activity"/>
    <property type="evidence" value="ECO:0007669"/>
    <property type="project" value="InterPro"/>
</dbReference>
<keyword evidence="4 6" id="KW-0067">ATP-binding</keyword>
<dbReference type="Pfam" id="PF00005">
    <property type="entry name" value="ABC_tran"/>
    <property type="match status" value="1"/>
</dbReference>
<organism evidence="6 7">
    <name type="scientific">Paracoccus limosus</name>
    <dbReference type="NCBI Taxonomy" id="913252"/>
    <lineage>
        <taxon>Bacteria</taxon>
        <taxon>Pseudomonadati</taxon>
        <taxon>Pseudomonadota</taxon>
        <taxon>Alphaproteobacteria</taxon>
        <taxon>Rhodobacterales</taxon>
        <taxon>Paracoccaceae</taxon>
        <taxon>Paracoccus</taxon>
    </lineage>
</organism>
<dbReference type="SUPFAM" id="SSF52540">
    <property type="entry name" value="P-loop containing nucleoside triphosphate hydrolases"/>
    <property type="match status" value="1"/>
</dbReference>
<accession>A0A844H718</accession>
<dbReference type="PROSITE" id="PS00211">
    <property type="entry name" value="ABC_TRANSPORTER_1"/>
    <property type="match status" value="1"/>
</dbReference>
<dbReference type="OrthoDB" id="9802264at2"/>
<reference evidence="6 7" key="1">
    <citation type="submission" date="2019-11" db="EMBL/GenBank/DDBJ databases">
        <authorList>
            <person name="Dong K."/>
        </authorList>
    </citation>
    <scope>NUCLEOTIDE SEQUENCE [LARGE SCALE GENOMIC DNA]</scope>
    <source>
        <strain evidence="6 7">JCM 17370</strain>
    </source>
</reference>
<sequence>MSDGPILTAKANALRYPGAARPVLRGFDLDLRAGEIVSILGPSGVGKSSLLRVLAGLQRADAGQIAFQGAPLAGVHPRLAMAFQQPGLLPWLDVERNIAFGLDFRSQPRLDAATRHDRVARAMAEVGLTHARRLRPDALSGGMAQRAALARCLARQPRVLLLDEPFGALDEVTRAEMQALLVKVVADYGTAAVLVTHDIDEALLVSDRVLLLGGTPAACIGEWQITLPRPRDDLVAELGRIRIDIVARLRAAIRPLSKTA</sequence>
<dbReference type="PROSITE" id="PS50893">
    <property type="entry name" value="ABC_TRANSPORTER_2"/>
    <property type="match status" value="1"/>
</dbReference>
<keyword evidence="2" id="KW-0813">Transport</keyword>
<gene>
    <name evidence="6" type="ORF">GL279_11525</name>
</gene>
<dbReference type="GO" id="GO:0005524">
    <property type="term" value="F:ATP binding"/>
    <property type="evidence" value="ECO:0007669"/>
    <property type="project" value="UniProtKB-KW"/>
</dbReference>
<keyword evidence="7" id="KW-1185">Reference proteome</keyword>
<evidence type="ECO:0000256" key="1">
    <source>
        <dbReference type="ARBA" id="ARBA00005417"/>
    </source>
</evidence>
<keyword evidence="3" id="KW-0547">Nucleotide-binding</keyword>
<evidence type="ECO:0000256" key="2">
    <source>
        <dbReference type="ARBA" id="ARBA00022448"/>
    </source>
</evidence>
<dbReference type="CDD" id="cd03293">
    <property type="entry name" value="ABC_NrtD_SsuB_transporters"/>
    <property type="match status" value="1"/>
</dbReference>
<evidence type="ECO:0000256" key="4">
    <source>
        <dbReference type="ARBA" id="ARBA00022840"/>
    </source>
</evidence>
<dbReference type="PANTHER" id="PTHR42788:SF19">
    <property type="entry name" value="ALIPHATIC SULFONATES IMPORT ATP-BINDING PROTEIN SSUB 2"/>
    <property type="match status" value="1"/>
</dbReference>
<evidence type="ECO:0000313" key="7">
    <source>
        <dbReference type="Proteomes" id="UP000442533"/>
    </source>
</evidence>
<dbReference type="Proteomes" id="UP000442533">
    <property type="component" value="Unassembled WGS sequence"/>
</dbReference>
<dbReference type="InterPro" id="IPR017871">
    <property type="entry name" value="ABC_transporter-like_CS"/>
</dbReference>
<dbReference type="RefSeq" id="WP_155064778.1">
    <property type="nucleotide sequence ID" value="NZ_WMIF01000015.1"/>
</dbReference>
<dbReference type="SMART" id="SM00382">
    <property type="entry name" value="AAA"/>
    <property type="match status" value="1"/>
</dbReference>
<evidence type="ECO:0000259" key="5">
    <source>
        <dbReference type="PROSITE" id="PS50893"/>
    </source>
</evidence>